<feature type="transmembrane region" description="Helical" evidence="7">
    <location>
        <begin position="102"/>
        <end position="121"/>
    </location>
</feature>
<evidence type="ECO:0000256" key="5">
    <source>
        <dbReference type="ARBA" id="ARBA00022989"/>
    </source>
</evidence>
<comment type="similarity">
    <text evidence="2 7">Belongs to the XK family.</text>
</comment>
<dbReference type="Pfam" id="PF09815">
    <property type="entry name" value="XK-related"/>
    <property type="match status" value="1"/>
</dbReference>
<dbReference type="GO" id="GO:0005886">
    <property type="term" value="C:plasma membrane"/>
    <property type="evidence" value="ECO:0007669"/>
    <property type="project" value="UniProtKB-SubCell"/>
</dbReference>
<protein>
    <recommendedName>
        <fullName evidence="7">XK-related protein</fullName>
    </recommendedName>
</protein>
<evidence type="ECO:0000256" key="6">
    <source>
        <dbReference type="ARBA" id="ARBA00023136"/>
    </source>
</evidence>
<evidence type="ECO:0000256" key="8">
    <source>
        <dbReference type="SAM" id="MobiDB-lite"/>
    </source>
</evidence>
<keyword evidence="4 7" id="KW-0812">Transmembrane</keyword>
<evidence type="ECO:0000256" key="4">
    <source>
        <dbReference type="ARBA" id="ARBA00022692"/>
    </source>
</evidence>
<evidence type="ECO:0000313" key="9">
    <source>
        <dbReference type="EMBL" id="CAD7405322.1"/>
    </source>
</evidence>
<evidence type="ECO:0000256" key="3">
    <source>
        <dbReference type="ARBA" id="ARBA00022475"/>
    </source>
</evidence>
<dbReference type="GO" id="GO:0070782">
    <property type="term" value="P:phosphatidylserine exposure on apoptotic cell surface"/>
    <property type="evidence" value="ECO:0007669"/>
    <property type="project" value="TreeGrafter"/>
</dbReference>
<reference evidence="9" key="1">
    <citation type="submission" date="2020-11" db="EMBL/GenBank/DDBJ databases">
        <authorList>
            <person name="Tran Van P."/>
        </authorList>
    </citation>
    <scope>NUCLEOTIDE SEQUENCE</scope>
</reference>
<feature type="transmembrane region" description="Helical" evidence="7">
    <location>
        <begin position="63"/>
        <end position="81"/>
    </location>
</feature>
<evidence type="ECO:0000256" key="1">
    <source>
        <dbReference type="ARBA" id="ARBA00004651"/>
    </source>
</evidence>
<dbReference type="GO" id="GO:0043652">
    <property type="term" value="P:engulfment of apoptotic cell"/>
    <property type="evidence" value="ECO:0007669"/>
    <property type="project" value="TreeGrafter"/>
</dbReference>
<evidence type="ECO:0000256" key="2">
    <source>
        <dbReference type="ARBA" id="ARBA00008789"/>
    </source>
</evidence>
<dbReference type="InterPro" id="IPR050895">
    <property type="entry name" value="XK-related_scramblase"/>
</dbReference>
<dbReference type="PANTHER" id="PTHR16024">
    <property type="entry name" value="XK-RELATED PROTEIN"/>
    <property type="match status" value="1"/>
</dbReference>
<dbReference type="GO" id="GO:1902742">
    <property type="term" value="P:apoptotic process involved in development"/>
    <property type="evidence" value="ECO:0007669"/>
    <property type="project" value="TreeGrafter"/>
</dbReference>
<sequence>MVKKQSILNDKPSTVMGYPLTIRQQICLCFLLPSIINCIIYILDISTCVSAVREHFEAGLHVWAVFTIILLYLPSIVFFVLTVSKPDLWDEQGDIVRTGQWFLFRLAQLVAFPIWAIYRYAKQLFWSIEALIREDPLREEALQEVIEPSQIELYLYLQAFLQCAPQAVLQIFIMLYAYKLGIQINGHLFFSHLTSSFQPTGSTQVLLVVTSLTIMASTTTCFQRFESQRLNGRIEPWKRRPIIDSDTNATETTIPTTQTETKHNTTKMNYFPPSVAKKPLLSTPTPSPHEPTLPLKPAGRSKRSFRHSAGLSLALPNFPAPPRPSSAPVAAANRSSVLELPGRRKLVKGLEEDEPLGKNIAYFWWFFYLLSRTLSIATFAHFHLPAAIGVVLFHYGVMAAYLLYQSRSAEQRVVVHLCVKRVKQVTSLLLVARVVLSPQVHSLRHSPSEVHQSITQMAPFQGLIRAVQSEIYVEIQRRIQGDERYSLGVSFLYERCPELIITTRLSEEQLVVHCRQEIIYHYIHPVPKPPEPEVEDASVLAFLFLVPLLVSEVWDNLYSKPRFGSGNIWALLRQVVRTKPQQ</sequence>
<keyword evidence="3" id="KW-1003">Cell membrane</keyword>
<feature type="transmembrane region" description="Helical" evidence="7">
    <location>
        <begin position="386"/>
        <end position="404"/>
    </location>
</feature>
<dbReference type="PANTHER" id="PTHR16024:SF27">
    <property type="entry name" value="XK-RELATED PROTEIN"/>
    <property type="match status" value="1"/>
</dbReference>
<dbReference type="EMBL" id="OD002471">
    <property type="protein sequence ID" value="CAD7405322.1"/>
    <property type="molecule type" value="Genomic_DNA"/>
</dbReference>
<keyword evidence="6 7" id="KW-0472">Membrane</keyword>
<feature type="transmembrane region" description="Helical" evidence="7">
    <location>
        <begin position="26"/>
        <end position="43"/>
    </location>
</feature>
<evidence type="ECO:0000256" key="7">
    <source>
        <dbReference type="RuleBase" id="RU910716"/>
    </source>
</evidence>
<keyword evidence="5 7" id="KW-1133">Transmembrane helix</keyword>
<accession>A0A7R9H492</accession>
<proteinExistence type="inferred from homology"/>
<dbReference type="AlphaFoldDB" id="A0A7R9H492"/>
<gene>
    <name evidence="9" type="ORF">TPSB3V08_LOCUS4919</name>
</gene>
<organism evidence="9">
    <name type="scientific">Timema poppense</name>
    <name type="common">Walking stick</name>
    <dbReference type="NCBI Taxonomy" id="170557"/>
    <lineage>
        <taxon>Eukaryota</taxon>
        <taxon>Metazoa</taxon>
        <taxon>Ecdysozoa</taxon>
        <taxon>Arthropoda</taxon>
        <taxon>Hexapoda</taxon>
        <taxon>Insecta</taxon>
        <taxon>Pterygota</taxon>
        <taxon>Neoptera</taxon>
        <taxon>Polyneoptera</taxon>
        <taxon>Phasmatodea</taxon>
        <taxon>Timematodea</taxon>
        <taxon>Timematoidea</taxon>
        <taxon>Timematidae</taxon>
        <taxon>Timema</taxon>
    </lineage>
</organism>
<feature type="region of interest" description="Disordered" evidence="8">
    <location>
        <begin position="278"/>
        <end position="302"/>
    </location>
</feature>
<comment type="subcellular location">
    <subcellularLocation>
        <location evidence="1">Cell membrane</location>
        <topology evidence="1">Multi-pass membrane protein</topology>
    </subcellularLocation>
    <subcellularLocation>
        <location evidence="7">Membrane</location>
        <topology evidence="7">Multi-pass membrane protein</topology>
    </subcellularLocation>
</comment>
<name>A0A7R9H492_TIMPO</name>
<dbReference type="InterPro" id="IPR018629">
    <property type="entry name" value="XK-rel"/>
</dbReference>